<gene>
    <name evidence="2" type="ORF">MNKW57_24640</name>
</gene>
<keyword evidence="1" id="KW-1133">Transmembrane helix</keyword>
<reference evidence="2 3" key="1">
    <citation type="submission" date="2023-04" db="EMBL/GenBank/DDBJ databases">
        <title>Marinobulbifer ophiurae gen. nov., sp. Nov., isolate from tissue of brittle star Ophioplocus japonicus.</title>
        <authorList>
            <person name="Kawano K."/>
            <person name="Sawayama S."/>
            <person name="Nakagawa S."/>
        </authorList>
    </citation>
    <scope>NUCLEOTIDE SEQUENCE [LARGE SCALE GENOMIC DNA]</scope>
    <source>
        <strain evidence="2 3">NKW57</strain>
    </source>
</reference>
<comment type="caution">
    <text evidence="2">The sequence shown here is derived from an EMBL/GenBank/DDBJ whole genome shotgun (WGS) entry which is preliminary data.</text>
</comment>
<protein>
    <submittedName>
        <fullName evidence="2">Uncharacterized protein</fullName>
    </submittedName>
</protein>
<evidence type="ECO:0000256" key="1">
    <source>
        <dbReference type="SAM" id="Phobius"/>
    </source>
</evidence>
<evidence type="ECO:0000313" key="3">
    <source>
        <dbReference type="Proteomes" id="UP001224392"/>
    </source>
</evidence>
<evidence type="ECO:0000313" key="2">
    <source>
        <dbReference type="EMBL" id="GMG88143.1"/>
    </source>
</evidence>
<feature type="transmembrane region" description="Helical" evidence="1">
    <location>
        <begin position="39"/>
        <end position="58"/>
    </location>
</feature>
<keyword evidence="1" id="KW-0472">Membrane</keyword>
<name>A0ABQ6M1B9_9GAMM</name>
<proteinExistence type="predicted"/>
<dbReference type="Proteomes" id="UP001224392">
    <property type="component" value="Unassembled WGS sequence"/>
</dbReference>
<sequence>MWPLAPRREPENIKISDIGSAQMSEDVTLPTASDNFADAVAAVTLVAVFVVTCIYWVASQ</sequence>
<organism evidence="2 3">
    <name type="scientific">Biformimicrobium ophioploci</name>
    <dbReference type="NCBI Taxonomy" id="3036711"/>
    <lineage>
        <taxon>Bacteria</taxon>
        <taxon>Pseudomonadati</taxon>
        <taxon>Pseudomonadota</taxon>
        <taxon>Gammaproteobacteria</taxon>
        <taxon>Cellvibrionales</taxon>
        <taxon>Microbulbiferaceae</taxon>
        <taxon>Biformimicrobium</taxon>
    </lineage>
</organism>
<keyword evidence="1" id="KW-0812">Transmembrane</keyword>
<dbReference type="EMBL" id="BSYJ01000005">
    <property type="protein sequence ID" value="GMG88143.1"/>
    <property type="molecule type" value="Genomic_DNA"/>
</dbReference>
<accession>A0ABQ6M1B9</accession>
<keyword evidence="3" id="KW-1185">Reference proteome</keyword>